<keyword evidence="8" id="KW-0265">Erythrocyte maturation</keyword>
<evidence type="ECO:0000259" key="11">
    <source>
        <dbReference type="PROSITE" id="PS50897"/>
    </source>
</evidence>
<dbReference type="InterPro" id="IPR044063">
    <property type="entry name" value="ZF_RING_GID"/>
</dbReference>
<proteinExistence type="predicted"/>
<evidence type="ECO:0000256" key="3">
    <source>
        <dbReference type="ARBA" id="ARBA00014384"/>
    </source>
</evidence>
<dbReference type="SMART" id="SM00668">
    <property type="entry name" value="CTLH"/>
    <property type="match status" value="1"/>
</dbReference>
<dbReference type="PANTHER" id="PTHR12170:SF2">
    <property type="entry name" value="E3 UBIQUITIN-PROTEIN TRANSFERASE MAEA"/>
    <property type="match status" value="1"/>
</dbReference>
<protein>
    <recommendedName>
        <fullName evidence="3">E3 ubiquitin-protein transferase MAEA</fullName>
    </recommendedName>
    <alternativeName>
        <fullName evidence="9">Macrophage erythroblast attacher</fullName>
    </alternativeName>
</protein>
<organism evidence="13 14">
    <name type="scientific">Dryococelus australis</name>
    <dbReference type="NCBI Taxonomy" id="614101"/>
    <lineage>
        <taxon>Eukaryota</taxon>
        <taxon>Metazoa</taxon>
        <taxon>Ecdysozoa</taxon>
        <taxon>Arthropoda</taxon>
        <taxon>Hexapoda</taxon>
        <taxon>Insecta</taxon>
        <taxon>Pterygota</taxon>
        <taxon>Neoptera</taxon>
        <taxon>Polyneoptera</taxon>
        <taxon>Phasmatodea</taxon>
        <taxon>Verophasmatodea</taxon>
        <taxon>Anareolatae</taxon>
        <taxon>Phasmatidae</taxon>
        <taxon>Eurycanthinae</taxon>
        <taxon>Dryococelus</taxon>
    </lineage>
</organism>
<evidence type="ECO:0000256" key="5">
    <source>
        <dbReference type="ARBA" id="ARBA00022723"/>
    </source>
</evidence>
<dbReference type="Proteomes" id="UP001159363">
    <property type="component" value="Chromosome 15"/>
</dbReference>
<evidence type="ECO:0000313" key="14">
    <source>
        <dbReference type="Proteomes" id="UP001159363"/>
    </source>
</evidence>
<feature type="domain" description="CTLH" evidence="11">
    <location>
        <begin position="166"/>
        <end position="223"/>
    </location>
</feature>
<sequence length="491" mass="57025">MGDVKNLEHPTLKVPYELLNKKFRAAQKQLDREVSHVQAAALELERGLHGDLVQAGDISKLLGGMVERLQVLKRKCSVVMQKETVQADESISEELEAANVCKRRLEHLKEHAGGKSTNGSAGSINLWRRRRLDRMLVEYFLRRGYYGTATRLAHRSDLRDLTNIDVFLVSREVECSLARRETAKCLAWCHDNRSKLRKLKSTMEFNLRIQEFVELVRADRRMDAVRHARKYFSSFEEEQLQDVQHCMALLAFPVNTEYCDSHVVGIQCRGQRNFMGNITTFYEVQLAVFFFNVRYRIVEWRKMYRMQHGATTHQELLPYKELLDEKRWELLVEQFRQENYRLYQLASQSVFTVALQAGLSALKTPYPLKLLSTTIYSLLACTQCYSANRENHNASCPVCQESLNQLAATLPFAHCSQSRLVCAMSSMPLNEHNQPMMLPNGYVYGEKVRPHLFSPFGLLFDSNKLSLWKSTKTEYSFIEQMKLYLNIFYNL</sequence>
<dbReference type="PANTHER" id="PTHR12170">
    <property type="entry name" value="MACROPHAGE ERYTHROBLAST ATTACHER-RELATED"/>
    <property type="match status" value="1"/>
</dbReference>
<accession>A0ABQ9G7U4</accession>
<feature type="zinc finger region" description="RING-Gid-type" evidence="10">
    <location>
        <begin position="396"/>
        <end position="476"/>
    </location>
</feature>
<evidence type="ECO:0000256" key="8">
    <source>
        <dbReference type="ARBA" id="ARBA00023057"/>
    </source>
</evidence>
<gene>
    <name evidence="13" type="ORF">PR048_032953</name>
</gene>
<dbReference type="Pfam" id="PF10607">
    <property type="entry name" value="CTLH"/>
    <property type="match status" value="1"/>
</dbReference>
<dbReference type="PROSITE" id="PS50897">
    <property type="entry name" value="CTLH"/>
    <property type="match status" value="1"/>
</dbReference>
<feature type="domain" description="RING-Gid-type" evidence="12">
    <location>
        <begin position="396"/>
        <end position="476"/>
    </location>
</feature>
<reference evidence="13 14" key="1">
    <citation type="submission" date="2023-02" db="EMBL/GenBank/DDBJ databases">
        <title>LHISI_Scaffold_Assembly.</title>
        <authorList>
            <person name="Stuart O.P."/>
            <person name="Cleave R."/>
            <person name="Magrath M.J.L."/>
            <person name="Mikheyev A.S."/>
        </authorList>
    </citation>
    <scope>NUCLEOTIDE SEQUENCE [LARGE SCALE GENOMIC DNA]</scope>
    <source>
        <strain evidence="13">Daus_M_001</strain>
        <tissue evidence="13">Leg muscle</tissue>
    </source>
</reference>
<keyword evidence="14" id="KW-1185">Reference proteome</keyword>
<evidence type="ECO:0000313" key="13">
    <source>
        <dbReference type="EMBL" id="KAJ8867091.1"/>
    </source>
</evidence>
<dbReference type="InterPro" id="IPR024964">
    <property type="entry name" value="CTLH/CRA"/>
</dbReference>
<keyword evidence="5" id="KW-0479">Metal-binding</keyword>
<evidence type="ECO:0000256" key="6">
    <source>
        <dbReference type="ARBA" id="ARBA00022771"/>
    </source>
</evidence>
<dbReference type="InterPro" id="IPR006594">
    <property type="entry name" value="LisH"/>
</dbReference>
<dbReference type="InterPro" id="IPR045098">
    <property type="entry name" value="Fyv10_fam"/>
</dbReference>
<keyword evidence="4" id="KW-0963">Cytoplasm</keyword>
<evidence type="ECO:0000256" key="2">
    <source>
        <dbReference type="ARBA" id="ARBA00004496"/>
    </source>
</evidence>
<evidence type="ECO:0000256" key="7">
    <source>
        <dbReference type="ARBA" id="ARBA00022833"/>
    </source>
</evidence>
<evidence type="ECO:0000256" key="4">
    <source>
        <dbReference type="ARBA" id="ARBA00022490"/>
    </source>
</evidence>
<comment type="caution">
    <text evidence="13">The sequence shown here is derived from an EMBL/GenBank/DDBJ whole genome shotgun (WGS) entry which is preliminary data.</text>
</comment>
<keyword evidence="7" id="KW-0862">Zinc</keyword>
<dbReference type="PROSITE" id="PS51867">
    <property type="entry name" value="ZF_RING_GID"/>
    <property type="match status" value="1"/>
</dbReference>
<keyword evidence="6 10" id="KW-0863">Zinc-finger</keyword>
<name>A0ABQ9G7U4_9NEOP</name>
<evidence type="ECO:0000256" key="1">
    <source>
        <dbReference type="ARBA" id="ARBA00004109"/>
    </source>
</evidence>
<evidence type="ECO:0000259" key="12">
    <source>
        <dbReference type="PROSITE" id="PS51867"/>
    </source>
</evidence>
<dbReference type="InterPro" id="IPR006595">
    <property type="entry name" value="CTLH_C"/>
</dbReference>
<comment type="subcellular location">
    <subcellularLocation>
        <location evidence="2">Cytoplasm</location>
    </subcellularLocation>
    <subcellularLocation>
        <location evidence="1">Nucleus matrix</location>
    </subcellularLocation>
</comment>
<dbReference type="EMBL" id="JARBHB010000016">
    <property type="protein sequence ID" value="KAJ8867091.1"/>
    <property type="molecule type" value="Genomic_DNA"/>
</dbReference>
<evidence type="ECO:0000256" key="9">
    <source>
        <dbReference type="ARBA" id="ARBA00029678"/>
    </source>
</evidence>
<dbReference type="PROSITE" id="PS50896">
    <property type="entry name" value="LISH"/>
    <property type="match status" value="1"/>
</dbReference>
<evidence type="ECO:0000256" key="10">
    <source>
        <dbReference type="PROSITE-ProRule" id="PRU01215"/>
    </source>
</evidence>